<comment type="similarity">
    <text evidence="1">Belongs to the TRAFAC class TrmE-Era-EngA-EngB-Septin-like GTPase superfamily. AIG1/Toc34/Toc159-like paraseptin GTPase family. IAN subfamily.</text>
</comment>
<organism evidence="5 6">
    <name type="scientific">Scophthalmus maximus</name>
    <name type="common">Turbot</name>
    <name type="synonym">Psetta maxima</name>
    <dbReference type="NCBI Taxonomy" id="52904"/>
    <lineage>
        <taxon>Eukaryota</taxon>
        <taxon>Metazoa</taxon>
        <taxon>Chordata</taxon>
        <taxon>Craniata</taxon>
        <taxon>Vertebrata</taxon>
        <taxon>Euteleostomi</taxon>
        <taxon>Actinopterygii</taxon>
        <taxon>Neopterygii</taxon>
        <taxon>Teleostei</taxon>
        <taxon>Neoteleostei</taxon>
        <taxon>Acanthomorphata</taxon>
        <taxon>Carangaria</taxon>
        <taxon>Pleuronectiformes</taxon>
        <taxon>Pleuronectoidei</taxon>
        <taxon>Scophthalmidae</taxon>
        <taxon>Scophthalmus</taxon>
    </lineage>
</organism>
<keyword evidence="2" id="KW-0547">Nucleotide-binding</keyword>
<dbReference type="InterPro" id="IPR045058">
    <property type="entry name" value="GIMA/IAN/Toc"/>
</dbReference>
<evidence type="ECO:0000259" key="4">
    <source>
        <dbReference type="PROSITE" id="PS51720"/>
    </source>
</evidence>
<evidence type="ECO:0000256" key="3">
    <source>
        <dbReference type="ARBA" id="ARBA00023134"/>
    </source>
</evidence>
<accession>A0A8D3D2U8</accession>
<dbReference type="Gene3D" id="3.40.50.300">
    <property type="entry name" value="P-loop containing nucleotide triphosphate hydrolases"/>
    <property type="match status" value="1"/>
</dbReference>
<dbReference type="PANTHER" id="PTHR10903">
    <property type="entry name" value="GTPASE, IMAP FAMILY MEMBER-RELATED"/>
    <property type="match status" value="1"/>
</dbReference>
<dbReference type="InterPro" id="IPR027417">
    <property type="entry name" value="P-loop_NTPase"/>
</dbReference>
<dbReference type="AlphaFoldDB" id="A0A8D3D2U8"/>
<dbReference type="GeneTree" id="ENSGT00940000165343"/>
<dbReference type="PANTHER" id="PTHR10903:SF167">
    <property type="entry name" value="GTPASE IMAP FAMILY MEMBER 6-RELATED"/>
    <property type="match status" value="1"/>
</dbReference>
<reference evidence="5" key="1">
    <citation type="submission" date="2023-05" db="EMBL/GenBank/DDBJ databases">
        <title>High-quality long-read genome of Scophthalmus maximus.</title>
        <authorList>
            <person name="Lien S."/>
            <person name="Martinez P."/>
        </authorList>
    </citation>
    <scope>NUCLEOTIDE SEQUENCE [LARGE SCALE GENOMIC DNA]</scope>
</reference>
<feature type="domain" description="AIG1-type G" evidence="4">
    <location>
        <begin position="33"/>
        <end position="237"/>
    </location>
</feature>
<keyword evidence="3" id="KW-0342">GTP-binding</keyword>
<dbReference type="Pfam" id="PF04548">
    <property type="entry name" value="AIG1"/>
    <property type="match status" value="1"/>
</dbReference>
<dbReference type="InterPro" id="IPR006703">
    <property type="entry name" value="G_AIG1"/>
</dbReference>
<name>A0A8D3D2U8_SCOMX</name>
<proteinExistence type="inferred from homology"/>
<dbReference type="Proteomes" id="UP000694558">
    <property type="component" value="Chromosome 8"/>
</dbReference>
<evidence type="ECO:0000313" key="5">
    <source>
        <dbReference type="Ensembl" id="ENSSMAP00000053856.1"/>
    </source>
</evidence>
<evidence type="ECO:0000256" key="1">
    <source>
        <dbReference type="ARBA" id="ARBA00008535"/>
    </source>
</evidence>
<reference evidence="5" key="2">
    <citation type="submission" date="2025-08" db="UniProtKB">
        <authorList>
            <consortium name="Ensembl"/>
        </authorList>
    </citation>
    <scope>IDENTIFICATION</scope>
</reference>
<dbReference type="GO" id="GO:0005525">
    <property type="term" value="F:GTP binding"/>
    <property type="evidence" value="ECO:0007669"/>
    <property type="project" value="UniProtKB-KW"/>
</dbReference>
<sequence>MKTVKNTKYLKMFFKYKNKANSPEAVKKKVMHKNKLRLVLLGNLGCGKTSSADTILGQLSRVSPAAARSCQQRQNIIEGRSVTLVEAPRWYWSGGRMEDSVRKETERAMTLVAPGPHAILLLVPVCQFTEVGFALRALETVFGPEAVQRHALVLFTYADRLRASGKAGNESVEAYIAGQRGDLLNLVEKCRDRFHVMESGGGETERRSVAELLEKVEQTVKEAGGQCYSSPAFQEKRGTNQEQAKSRDVGGICLRFIPVVDFFTTATLFSKTKPPYSN</sequence>
<dbReference type="SUPFAM" id="SSF52540">
    <property type="entry name" value="P-loop containing nucleoside triphosphate hydrolases"/>
    <property type="match status" value="1"/>
</dbReference>
<evidence type="ECO:0000256" key="2">
    <source>
        <dbReference type="ARBA" id="ARBA00022741"/>
    </source>
</evidence>
<dbReference type="Ensembl" id="ENSSMAT00000070382.1">
    <property type="protein sequence ID" value="ENSSMAP00000053856.1"/>
    <property type="gene ID" value="ENSSMAG00000014359.2"/>
</dbReference>
<dbReference type="PROSITE" id="PS51720">
    <property type="entry name" value="G_AIG1"/>
    <property type="match status" value="1"/>
</dbReference>
<evidence type="ECO:0000313" key="6">
    <source>
        <dbReference type="Proteomes" id="UP000694558"/>
    </source>
</evidence>
<protein>
    <recommendedName>
        <fullName evidence="4">AIG1-type G domain-containing protein</fullName>
    </recommendedName>
</protein>